<gene>
    <name evidence="2" type="ORF">BT96DRAFT_912245</name>
</gene>
<dbReference type="EMBL" id="ML769384">
    <property type="protein sequence ID" value="KAE9410792.1"/>
    <property type="molecule type" value="Genomic_DNA"/>
</dbReference>
<protein>
    <submittedName>
        <fullName evidence="2">Uncharacterized protein</fullName>
    </submittedName>
</protein>
<organism evidence="2 3">
    <name type="scientific">Gymnopus androsaceus JB14</name>
    <dbReference type="NCBI Taxonomy" id="1447944"/>
    <lineage>
        <taxon>Eukaryota</taxon>
        <taxon>Fungi</taxon>
        <taxon>Dikarya</taxon>
        <taxon>Basidiomycota</taxon>
        <taxon>Agaricomycotina</taxon>
        <taxon>Agaricomycetes</taxon>
        <taxon>Agaricomycetidae</taxon>
        <taxon>Agaricales</taxon>
        <taxon>Marasmiineae</taxon>
        <taxon>Omphalotaceae</taxon>
        <taxon>Gymnopus</taxon>
    </lineage>
</organism>
<keyword evidence="1" id="KW-0812">Transmembrane</keyword>
<evidence type="ECO:0000313" key="3">
    <source>
        <dbReference type="Proteomes" id="UP000799118"/>
    </source>
</evidence>
<dbReference type="Proteomes" id="UP000799118">
    <property type="component" value="Unassembled WGS sequence"/>
</dbReference>
<dbReference type="OrthoDB" id="2561686at2759"/>
<feature type="transmembrane region" description="Helical" evidence="1">
    <location>
        <begin position="20"/>
        <end position="42"/>
    </location>
</feature>
<dbReference type="AlphaFoldDB" id="A0A6A4IES9"/>
<keyword evidence="1" id="KW-0472">Membrane</keyword>
<keyword evidence="3" id="KW-1185">Reference proteome</keyword>
<evidence type="ECO:0000256" key="1">
    <source>
        <dbReference type="SAM" id="Phobius"/>
    </source>
</evidence>
<proteinExistence type="predicted"/>
<accession>A0A6A4IES9</accession>
<sequence>MAPTLSSAVSEFVNALSSIIAGLFNSLMAVFQAIIAFFMSIFTSTIQLFQSFLKLGIDVCQGVVGFVAANFLAIAVLGGAYYFYTNSQSQRSGGTRKLARKELIWT</sequence>
<name>A0A6A4IES9_9AGAR</name>
<keyword evidence="1" id="KW-1133">Transmembrane helix</keyword>
<evidence type="ECO:0000313" key="2">
    <source>
        <dbReference type="EMBL" id="KAE9410792.1"/>
    </source>
</evidence>
<reference evidence="2" key="1">
    <citation type="journal article" date="2019" name="Environ. Microbiol.">
        <title>Fungal ecological strategies reflected in gene transcription - a case study of two litter decomposers.</title>
        <authorList>
            <person name="Barbi F."/>
            <person name="Kohler A."/>
            <person name="Barry K."/>
            <person name="Baskaran P."/>
            <person name="Daum C."/>
            <person name="Fauchery L."/>
            <person name="Ihrmark K."/>
            <person name="Kuo A."/>
            <person name="LaButti K."/>
            <person name="Lipzen A."/>
            <person name="Morin E."/>
            <person name="Grigoriev I.V."/>
            <person name="Henrissat B."/>
            <person name="Lindahl B."/>
            <person name="Martin F."/>
        </authorList>
    </citation>
    <scope>NUCLEOTIDE SEQUENCE</scope>
    <source>
        <strain evidence="2">JB14</strain>
    </source>
</reference>
<feature type="transmembrane region" description="Helical" evidence="1">
    <location>
        <begin position="63"/>
        <end position="84"/>
    </location>
</feature>